<comment type="caution">
    <text evidence="8">The sequence shown here is derived from an EMBL/GenBank/DDBJ whole genome shotgun (WGS) entry which is preliminary data.</text>
</comment>
<evidence type="ECO:0000256" key="4">
    <source>
        <dbReference type="ARBA" id="ARBA00022679"/>
    </source>
</evidence>
<keyword evidence="8" id="KW-0540">Nuclease</keyword>
<keyword evidence="5 7" id="KW-0949">S-adenosyl-L-methionine</keyword>
<dbReference type="SUPFAM" id="SSF53335">
    <property type="entry name" value="S-adenosyl-L-methionine-dependent methyltransferases"/>
    <property type="match status" value="1"/>
</dbReference>
<dbReference type="Pfam" id="PF02086">
    <property type="entry name" value="MethyltransfD12"/>
    <property type="match status" value="1"/>
</dbReference>
<evidence type="ECO:0000256" key="7">
    <source>
        <dbReference type="RuleBase" id="RU361257"/>
    </source>
</evidence>
<keyword evidence="8" id="KW-0255">Endonuclease</keyword>
<evidence type="ECO:0000256" key="3">
    <source>
        <dbReference type="ARBA" id="ARBA00022603"/>
    </source>
</evidence>
<sequence>MLHSQKFSAIASLKQPVKPLLRWAGSKRKLLPMLRQHAPPEFSRYVEPFCGSACLFFELAPTHGLLGDINPELMHFYARVRTNPNKVGELFHAMPTTERFYYELRAASPDSLGANERAARFLYLNRFCFNGVYRTNRAGVFNVPRGVRVGALPTLEDIASFGRFLRRADIKVDDFQAVLSHCGRGDFVYLDPPYAGRGVRNRGEYGANSFSEQDLGRLQSALQGASARGARILISYADVPVVRKAFDGWQVTELTVGRNVSGFTHGRREVQELLITNY</sequence>
<dbReference type="NCBIfam" id="TIGR00571">
    <property type="entry name" value="dam"/>
    <property type="match status" value="1"/>
</dbReference>
<name>A0ABY6W5M9_9BURK</name>
<gene>
    <name evidence="8" type="ORF">PSO31014_03504</name>
</gene>
<accession>A0ABY6W5M9</accession>
<dbReference type="InterPro" id="IPR002052">
    <property type="entry name" value="DNA_methylase_N6_adenine_CS"/>
</dbReference>
<dbReference type="PROSITE" id="PS00092">
    <property type="entry name" value="N6_MTASE"/>
    <property type="match status" value="1"/>
</dbReference>
<evidence type="ECO:0000256" key="6">
    <source>
        <dbReference type="ARBA" id="ARBA00047942"/>
    </source>
</evidence>
<evidence type="ECO:0000313" key="8">
    <source>
        <dbReference type="EMBL" id="VVE28405.1"/>
    </source>
</evidence>
<keyword evidence="4 7" id="KW-0808">Transferase</keyword>
<dbReference type="RefSeq" id="WP_150552784.1">
    <property type="nucleotide sequence ID" value="NZ_CABPSG010000011.1"/>
</dbReference>
<evidence type="ECO:0000256" key="2">
    <source>
        <dbReference type="ARBA" id="ARBA00011900"/>
    </source>
</evidence>
<dbReference type="GO" id="GO:0004519">
    <property type="term" value="F:endonuclease activity"/>
    <property type="evidence" value="ECO:0007669"/>
    <property type="project" value="UniProtKB-KW"/>
</dbReference>
<keyword evidence="8" id="KW-0378">Hydrolase</keyword>
<evidence type="ECO:0000256" key="1">
    <source>
        <dbReference type="ARBA" id="ARBA00006594"/>
    </source>
</evidence>
<proteinExistence type="inferred from homology"/>
<dbReference type="InterPro" id="IPR029063">
    <property type="entry name" value="SAM-dependent_MTases_sf"/>
</dbReference>
<dbReference type="InterPro" id="IPR012263">
    <property type="entry name" value="M_m6A_EcoRV"/>
</dbReference>
<evidence type="ECO:0000256" key="5">
    <source>
        <dbReference type="ARBA" id="ARBA00022691"/>
    </source>
</evidence>
<comment type="similarity">
    <text evidence="1 7">Belongs to the N(4)/N(6)-methyltransferase family.</text>
</comment>
<keyword evidence="9" id="KW-1185">Reference proteome</keyword>
<dbReference type="PRINTS" id="PR00505">
    <property type="entry name" value="D12N6MTFRASE"/>
</dbReference>
<dbReference type="EC" id="2.1.1.72" evidence="2 7"/>
<dbReference type="PIRSF" id="PIRSF000398">
    <property type="entry name" value="M_m6A_EcoRV"/>
    <property type="match status" value="1"/>
</dbReference>
<dbReference type="Gene3D" id="3.40.50.150">
    <property type="entry name" value="Vaccinia Virus protein VP39"/>
    <property type="match status" value="1"/>
</dbReference>
<protein>
    <recommendedName>
        <fullName evidence="2 7">Site-specific DNA-methyltransferase (adenine-specific)</fullName>
        <ecNumber evidence="2 7">2.1.1.72</ecNumber>
    </recommendedName>
</protein>
<organism evidence="8 9">
    <name type="scientific">Pandoraea soli</name>
    <dbReference type="NCBI Taxonomy" id="2508293"/>
    <lineage>
        <taxon>Bacteria</taxon>
        <taxon>Pseudomonadati</taxon>
        <taxon>Pseudomonadota</taxon>
        <taxon>Betaproteobacteria</taxon>
        <taxon>Burkholderiales</taxon>
        <taxon>Burkholderiaceae</taxon>
        <taxon>Pandoraea</taxon>
    </lineage>
</organism>
<dbReference type="PANTHER" id="PTHR30481">
    <property type="entry name" value="DNA ADENINE METHYLASE"/>
    <property type="match status" value="1"/>
</dbReference>
<comment type="catalytic activity">
    <reaction evidence="6 7">
        <text>a 2'-deoxyadenosine in DNA + S-adenosyl-L-methionine = an N(6)-methyl-2'-deoxyadenosine in DNA + S-adenosyl-L-homocysteine + H(+)</text>
        <dbReference type="Rhea" id="RHEA:15197"/>
        <dbReference type="Rhea" id="RHEA-COMP:12418"/>
        <dbReference type="Rhea" id="RHEA-COMP:12419"/>
        <dbReference type="ChEBI" id="CHEBI:15378"/>
        <dbReference type="ChEBI" id="CHEBI:57856"/>
        <dbReference type="ChEBI" id="CHEBI:59789"/>
        <dbReference type="ChEBI" id="CHEBI:90615"/>
        <dbReference type="ChEBI" id="CHEBI:90616"/>
        <dbReference type="EC" id="2.1.1.72"/>
    </reaction>
</comment>
<dbReference type="Proteomes" id="UP000405357">
    <property type="component" value="Unassembled WGS sequence"/>
</dbReference>
<evidence type="ECO:0000313" key="9">
    <source>
        <dbReference type="Proteomes" id="UP000405357"/>
    </source>
</evidence>
<dbReference type="PANTHER" id="PTHR30481:SF3">
    <property type="entry name" value="DNA ADENINE METHYLASE"/>
    <property type="match status" value="1"/>
</dbReference>
<dbReference type="Gene3D" id="1.10.1020.10">
    <property type="entry name" value="Adenine-specific Methyltransferase, Domain 2"/>
    <property type="match status" value="1"/>
</dbReference>
<keyword evidence="3 7" id="KW-0489">Methyltransferase</keyword>
<dbReference type="InterPro" id="IPR012327">
    <property type="entry name" value="MeTrfase_D12"/>
</dbReference>
<reference evidence="8 9" key="1">
    <citation type="submission" date="2019-08" db="EMBL/GenBank/DDBJ databases">
        <authorList>
            <person name="Peeters C."/>
        </authorList>
    </citation>
    <scope>NUCLEOTIDE SEQUENCE [LARGE SCALE GENOMIC DNA]</scope>
    <source>
        <strain evidence="8 9">LMG 31014</strain>
    </source>
</reference>
<dbReference type="EMBL" id="CABPSG010000011">
    <property type="protein sequence ID" value="VVE28405.1"/>
    <property type="molecule type" value="Genomic_DNA"/>
</dbReference>
<dbReference type="InterPro" id="IPR023095">
    <property type="entry name" value="Ade_MeTrfase_dom_2"/>
</dbReference>